<evidence type="ECO:0000313" key="1">
    <source>
        <dbReference type="EMBL" id="PQJ68836.1"/>
    </source>
</evidence>
<dbReference type="OrthoDB" id="1202360at2"/>
<name>A0A2P6C7D2_9FLAO</name>
<comment type="caution">
    <text evidence="1">The sequence shown here is derived from an EMBL/GenBank/DDBJ whole genome shotgun (WGS) entry which is preliminary data.</text>
</comment>
<protein>
    <submittedName>
        <fullName evidence="1">Uncharacterized protein</fullName>
    </submittedName>
</protein>
<evidence type="ECO:0000313" key="2">
    <source>
        <dbReference type="Proteomes" id="UP000247345"/>
    </source>
</evidence>
<sequence length="117" mass="14246">MEKETLIKYLEFLKTESKRHQNDKIITDDELNQLEIEIKRFIQKVKESLFSKEIKFIISQIDFNLNEENHNKPKHKWLNFIGGFQANEFKQQENRKQRFLKLYNELDATLFKVKSIL</sequence>
<dbReference type="Proteomes" id="UP000247345">
    <property type="component" value="Unassembled WGS sequence"/>
</dbReference>
<reference evidence="1 2" key="1">
    <citation type="submission" date="2016-12" db="EMBL/GenBank/DDBJ databases">
        <title>Trade-off between light-utilization and light-protection in marine flavobacteria.</title>
        <authorList>
            <person name="Kumagai Y."/>
            <person name="Yoshizawa S."/>
            <person name="Kogure K."/>
            <person name="Iwasaki W."/>
        </authorList>
    </citation>
    <scope>NUCLEOTIDE SEQUENCE [LARGE SCALE GENOMIC DNA]</scope>
    <source>
        <strain evidence="1 2">KCTC 12100</strain>
    </source>
</reference>
<proteinExistence type="predicted"/>
<gene>
    <name evidence="1" type="ORF">BTO14_12365</name>
</gene>
<accession>A0A2P6C7D2</accession>
<dbReference type="EMBL" id="MSCK01000002">
    <property type="protein sequence ID" value="PQJ68836.1"/>
    <property type="molecule type" value="Genomic_DNA"/>
</dbReference>
<dbReference type="AlphaFoldDB" id="A0A2P6C7D2"/>
<keyword evidence="2" id="KW-1185">Reference proteome</keyword>
<organism evidence="1 2">
    <name type="scientific">Polaribacter butkevichii</name>
    <dbReference type="NCBI Taxonomy" id="218490"/>
    <lineage>
        <taxon>Bacteria</taxon>
        <taxon>Pseudomonadati</taxon>
        <taxon>Bacteroidota</taxon>
        <taxon>Flavobacteriia</taxon>
        <taxon>Flavobacteriales</taxon>
        <taxon>Flavobacteriaceae</taxon>
    </lineage>
</organism>